<sequence>MAAAAVDVAEIRTTISDATAAAAAQTTALEAAGADQVSVAATAVFNAYARAYQALAHQAATFHSEFAQALGAAANAYAEAEAAAAALTSGMSGTAPAYATTSMAQAATPQNVTLIMGGTGNPTPGASFITSVFTKYVAPDFAGFSLADAQALFTPEDLYPFTGVKTLPLNQSINQGVANLNYAVLQQISAGNNVVVVGYSQSAVISSLEMQALVAMPNPPSPSQLSFVLLGDPMNPNGGMMERFVGLKLASLGVDFYGATPTNTPYPTHIYTIEYDGFADFPRYPLDVLADLNALAGIPAAHAQYQYVPVGSVATAITLPTDPAYGTATTYTLIPTTNLPLLDPVRAIPVIGNPIADLLQPDLTYLVNWGYGDPAYGYSTGPANVPTPFGLFPPLSATIALGGDLVTGTQQGIAACVRDIGATSLPTLPDIAHALTSTPALTVHVPSGPSLFSALTQATSAGYATLLPTADITAALVTSVPVYDAGLVFGGVAQALGGDPVGLLNAIGNPIAADAALLTLAGWLETVAIANSAQSIAVVLAQL</sequence>
<dbReference type="Pfam" id="PF08237">
    <property type="entry name" value="PE-PPE"/>
    <property type="match status" value="1"/>
</dbReference>
<proteinExistence type="predicted"/>
<dbReference type="SUPFAM" id="SSF140459">
    <property type="entry name" value="PE/PPE dimer-like"/>
    <property type="match status" value="1"/>
</dbReference>
<dbReference type="Gene3D" id="3.40.50.1820">
    <property type="entry name" value="alpha/beta hydrolase"/>
    <property type="match status" value="1"/>
</dbReference>
<gene>
    <name evidence="3" type="ORF">BN971_04310</name>
</gene>
<dbReference type="InterPro" id="IPR038332">
    <property type="entry name" value="PPE_sf"/>
</dbReference>
<dbReference type="Pfam" id="PF00934">
    <property type="entry name" value="PE"/>
    <property type="match status" value="1"/>
</dbReference>
<evidence type="ECO:0000313" key="4">
    <source>
        <dbReference type="Proteomes" id="UP000198875"/>
    </source>
</evidence>
<protein>
    <submittedName>
        <fullName evidence="3">PE family protein</fullName>
    </submittedName>
</protein>
<dbReference type="Proteomes" id="UP000198875">
    <property type="component" value="Unassembled WGS sequence"/>
</dbReference>
<dbReference type="InterPro" id="IPR000084">
    <property type="entry name" value="PE-PGRS_N"/>
</dbReference>
<dbReference type="EMBL" id="CSTD01000005">
    <property type="protein sequence ID" value="CPR13003.1"/>
    <property type="molecule type" value="Genomic_DNA"/>
</dbReference>
<reference evidence="3 4" key="1">
    <citation type="submission" date="2015-03" db="EMBL/GenBank/DDBJ databases">
        <authorList>
            <person name="Murphy D."/>
        </authorList>
    </citation>
    <scope>NUCLEOTIDE SEQUENCE [LARGE SCALE GENOMIC DNA]</scope>
    <source>
        <strain evidence="3 4">DSM 44277</strain>
    </source>
</reference>
<accession>A0A0U0WDZ9</accession>
<dbReference type="AlphaFoldDB" id="A0A0U0WDZ9"/>
<name>A0A0U0WDZ9_MYCBE</name>
<feature type="domain" description="PE-PPE" evidence="2">
    <location>
        <begin position="148"/>
        <end position="371"/>
    </location>
</feature>
<evidence type="ECO:0000313" key="3">
    <source>
        <dbReference type="EMBL" id="CPR13003.1"/>
    </source>
</evidence>
<evidence type="ECO:0000259" key="1">
    <source>
        <dbReference type="Pfam" id="PF00934"/>
    </source>
</evidence>
<dbReference type="Gene3D" id="1.10.287.850">
    <property type="entry name" value="HP0062-like domain"/>
    <property type="match status" value="1"/>
</dbReference>
<dbReference type="SUPFAM" id="SSF53474">
    <property type="entry name" value="alpha/beta-Hydrolases"/>
    <property type="match status" value="1"/>
</dbReference>
<dbReference type="InterPro" id="IPR013228">
    <property type="entry name" value="PE-PPE_C"/>
</dbReference>
<dbReference type="InterPro" id="IPR029058">
    <property type="entry name" value="AB_hydrolase_fold"/>
</dbReference>
<organism evidence="3 4">
    <name type="scientific">Mycobacterium bohemicum DSM 44277</name>
    <dbReference type="NCBI Taxonomy" id="1236609"/>
    <lineage>
        <taxon>Bacteria</taxon>
        <taxon>Bacillati</taxon>
        <taxon>Actinomycetota</taxon>
        <taxon>Actinomycetes</taxon>
        <taxon>Mycobacteriales</taxon>
        <taxon>Mycobacteriaceae</taxon>
        <taxon>Mycobacterium</taxon>
    </lineage>
</organism>
<feature type="domain" description="PE" evidence="1">
    <location>
        <begin position="1"/>
        <end position="84"/>
    </location>
</feature>
<evidence type="ECO:0000259" key="2">
    <source>
        <dbReference type="Pfam" id="PF08237"/>
    </source>
</evidence>